<dbReference type="AlphaFoldDB" id="A0A4R5EJQ5"/>
<organism evidence="2 3">
    <name type="scientific">Antarcticimicrobium sediminis</name>
    <dbReference type="NCBI Taxonomy" id="2546227"/>
    <lineage>
        <taxon>Bacteria</taxon>
        <taxon>Pseudomonadati</taxon>
        <taxon>Pseudomonadota</taxon>
        <taxon>Alphaproteobacteria</taxon>
        <taxon>Rhodobacterales</taxon>
        <taxon>Paracoccaceae</taxon>
        <taxon>Antarcticimicrobium</taxon>
    </lineage>
</organism>
<comment type="caution">
    <text evidence="2">The sequence shown here is derived from an EMBL/GenBank/DDBJ whole genome shotgun (WGS) entry which is preliminary data.</text>
</comment>
<proteinExistence type="inferred from homology"/>
<gene>
    <name evidence="2" type="ORF">E1B25_18815</name>
</gene>
<dbReference type="OrthoDB" id="7181739at2"/>
<sequence length="193" mass="20668">MGASFVIDLFGAIQRERKSAVASLTAARAEAETVRLAWLAELLSSYSDARYYQEVLALTRDTINTRKETVDITRGQYEAGAATEYEVAEAQALLSTARAALPQYAALFDANVYAIATLLNEPAARIMTQMQKGAAQLPTLRGLRSGIPADLLRNRPDVRSAEANLAAAVAVTALTSDTLRAGISPVLLAEMHA</sequence>
<keyword evidence="3" id="KW-1185">Reference proteome</keyword>
<dbReference type="EMBL" id="SMFP01000017">
    <property type="protein sequence ID" value="TDE34789.1"/>
    <property type="molecule type" value="Genomic_DNA"/>
</dbReference>
<dbReference type="Pfam" id="PF02321">
    <property type="entry name" value="OEP"/>
    <property type="match status" value="1"/>
</dbReference>
<evidence type="ECO:0000313" key="2">
    <source>
        <dbReference type="EMBL" id="TDE34789.1"/>
    </source>
</evidence>
<comment type="similarity">
    <text evidence="1">Belongs to the outer membrane factor (OMF) (TC 1.B.17) family.</text>
</comment>
<dbReference type="GO" id="GO:0015562">
    <property type="term" value="F:efflux transmembrane transporter activity"/>
    <property type="evidence" value="ECO:0007669"/>
    <property type="project" value="InterPro"/>
</dbReference>
<evidence type="ECO:0000256" key="1">
    <source>
        <dbReference type="ARBA" id="ARBA00007613"/>
    </source>
</evidence>
<evidence type="ECO:0008006" key="4">
    <source>
        <dbReference type="Google" id="ProtNLM"/>
    </source>
</evidence>
<dbReference type="RefSeq" id="WP_132831132.1">
    <property type="nucleotide sequence ID" value="NZ_SMFP01000017.1"/>
</dbReference>
<dbReference type="InterPro" id="IPR003423">
    <property type="entry name" value="OMP_efflux"/>
</dbReference>
<dbReference type="PANTHER" id="PTHR30203:SF33">
    <property type="entry name" value="BLR4455 PROTEIN"/>
    <property type="match status" value="1"/>
</dbReference>
<evidence type="ECO:0000313" key="3">
    <source>
        <dbReference type="Proteomes" id="UP000294662"/>
    </source>
</evidence>
<reference evidence="2 3" key="1">
    <citation type="submission" date="2019-03" db="EMBL/GenBank/DDBJ databases">
        <authorList>
            <person name="Zhang S."/>
        </authorList>
    </citation>
    <scope>NUCLEOTIDE SEQUENCE [LARGE SCALE GENOMIC DNA]</scope>
    <source>
        <strain evidence="2 3">S4J41</strain>
    </source>
</reference>
<accession>A0A4R5EJQ5</accession>
<protein>
    <recommendedName>
        <fullName evidence="4">Outer membrane efflux protein</fullName>
    </recommendedName>
</protein>
<name>A0A4R5EJQ5_9RHOB</name>
<dbReference type="SUPFAM" id="SSF56954">
    <property type="entry name" value="Outer membrane efflux proteins (OEP)"/>
    <property type="match status" value="1"/>
</dbReference>
<dbReference type="InterPro" id="IPR010131">
    <property type="entry name" value="MdtP/NodT-like"/>
</dbReference>
<dbReference type="PANTHER" id="PTHR30203">
    <property type="entry name" value="OUTER MEMBRANE CATION EFFLUX PROTEIN"/>
    <property type="match status" value="1"/>
</dbReference>
<dbReference type="Proteomes" id="UP000294662">
    <property type="component" value="Unassembled WGS sequence"/>
</dbReference>
<dbReference type="Gene3D" id="1.20.1600.10">
    <property type="entry name" value="Outer membrane efflux proteins (OEP)"/>
    <property type="match status" value="1"/>
</dbReference>